<feature type="domain" description="Beta-glucuronidase C-terminal" evidence="2">
    <location>
        <begin position="402"/>
        <end position="505"/>
    </location>
</feature>
<proteinExistence type="predicted"/>
<name>A0A9P4M5A6_9PEZI</name>
<sequence length="510" mass="55789">MHRFSWFSLLSIPLAHSLSIDLSPKVPKNASAAIDPQFLGFGIEAGSFPDYTGNKSHPNGFSLNMFSTLSNRTGSPLPIRVGGTSMDHSIFDPSQKEAVNYPDNRTEGLRSNMTLGGPWIESFSFLKEAKWILMVPLARYNLSNAVHFANASIGKMLDGTFEALEIGNEVNLYPGGVCKGTYSLSDYVHQWTTYADVLSKNLSLHNGPDFWACSFASNTKWNVSTAFKDGLVNETGKVKAISQHYYQTYGGMSLQDTLLNHTETSNKTSTSFHRPVNYLRKNLTQPIPFILGEVGSALGNGHKDYTLQASLGSAIWTVDWMLYAMSIGVSRINMQMITQAPFSAWQPIPATVGGQKQPAQVLGGWYGHVFVADILGAGKGKKLQIAEWDLGKTDNGPGAVVAYSIYHDSTLAQIVLLNEELWHAEPGKERPGRNITLGPLGGVDKVQVQKLTGDNGTAQHNISWAGQRWSKEKNGHPETVANDTIVLDVKNKAIDVEVKATEALLISLMR</sequence>
<evidence type="ECO:0000313" key="3">
    <source>
        <dbReference type="EMBL" id="KAF2095112.1"/>
    </source>
</evidence>
<dbReference type="OrthoDB" id="2831684at2759"/>
<dbReference type="SUPFAM" id="SSF51445">
    <property type="entry name" value="(Trans)glycosidases"/>
    <property type="match status" value="1"/>
</dbReference>
<dbReference type="Gene3D" id="3.20.20.80">
    <property type="entry name" value="Glycosidases"/>
    <property type="match status" value="1"/>
</dbReference>
<keyword evidence="1" id="KW-0732">Signal</keyword>
<dbReference type="PANTHER" id="PTHR36183">
    <property type="entry name" value="BETA-GLUCURONIDASE"/>
    <property type="match status" value="1"/>
</dbReference>
<dbReference type="AlphaFoldDB" id="A0A9P4M5A6"/>
<dbReference type="Gene3D" id="2.60.40.1180">
    <property type="entry name" value="Golgi alpha-mannosidase II"/>
    <property type="match status" value="1"/>
</dbReference>
<evidence type="ECO:0000313" key="4">
    <source>
        <dbReference type="Proteomes" id="UP000799772"/>
    </source>
</evidence>
<protein>
    <recommendedName>
        <fullName evidence="2">Beta-glucuronidase C-terminal domain-containing protein</fullName>
    </recommendedName>
</protein>
<dbReference type="Pfam" id="PF16862">
    <property type="entry name" value="Glyco_hydro_79C"/>
    <property type="match status" value="1"/>
</dbReference>
<organism evidence="3 4">
    <name type="scientific">Rhizodiscina lignyota</name>
    <dbReference type="NCBI Taxonomy" id="1504668"/>
    <lineage>
        <taxon>Eukaryota</taxon>
        <taxon>Fungi</taxon>
        <taxon>Dikarya</taxon>
        <taxon>Ascomycota</taxon>
        <taxon>Pezizomycotina</taxon>
        <taxon>Dothideomycetes</taxon>
        <taxon>Pleosporomycetidae</taxon>
        <taxon>Aulographales</taxon>
        <taxon>Rhizodiscinaceae</taxon>
        <taxon>Rhizodiscina</taxon>
    </lineage>
</organism>
<gene>
    <name evidence="3" type="ORF">NA57DRAFT_79600</name>
</gene>
<evidence type="ECO:0000256" key="1">
    <source>
        <dbReference type="SAM" id="SignalP"/>
    </source>
</evidence>
<dbReference type="Proteomes" id="UP000799772">
    <property type="component" value="Unassembled WGS sequence"/>
</dbReference>
<dbReference type="EMBL" id="ML978132">
    <property type="protein sequence ID" value="KAF2095112.1"/>
    <property type="molecule type" value="Genomic_DNA"/>
</dbReference>
<accession>A0A9P4M5A6</accession>
<dbReference type="PANTHER" id="PTHR36183:SF2">
    <property type="entry name" value="BETA-GLUCURONIDASE C-TERMINAL DOMAIN-CONTAINING PROTEIN"/>
    <property type="match status" value="1"/>
</dbReference>
<keyword evidence="4" id="KW-1185">Reference proteome</keyword>
<evidence type="ECO:0000259" key="2">
    <source>
        <dbReference type="Pfam" id="PF16862"/>
    </source>
</evidence>
<comment type="caution">
    <text evidence="3">The sequence shown here is derived from an EMBL/GenBank/DDBJ whole genome shotgun (WGS) entry which is preliminary data.</text>
</comment>
<dbReference type="InterPro" id="IPR017853">
    <property type="entry name" value="GH"/>
</dbReference>
<reference evidence="3" key="1">
    <citation type="journal article" date="2020" name="Stud. Mycol.">
        <title>101 Dothideomycetes genomes: a test case for predicting lifestyles and emergence of pathogens.</title>
        <authorList>
            <person name="Haridas S."/>
            <person name="Albert R."/>
            <person name="Binder M."/>
            <person name="Bloem J."/>
            <person name="Labutti K."/>
            <person name="Salamov A."/>
            <person name="Andreopoulos B."/>
            <person name="Baker S."/>
            <person name="Barry K."/>
            <person name="Bills G."/>
            <person name="Bluhm B."/>
            <person name="Cannon C."/>
            <person name="Castanera R."/>
            <person name="Culley D."/>
            <person name="Daum C."/>
            <person name="Ezra D."/>
            <person name="Gonzalez J."/>
            <person name="Henrissat B."/>
            <person name="Kuo A."/>
            <person name="Liang C."/>
            <person name="Lipzen A."/>
            <person name="Lutzoni F."/>
            <person name="Magnuson J."/>
            <person name="Mondo S."/>
            <person name="Nolan M."/>
            <person name="Ohm R."/>
            <person name="Pangilinan J."/>
            <person name="Park H.-J."/>
            <person name="Ramirez L."/>
            <person name="Alfaro M."/>
            <person name="Sun H."/>
            <person name="Tritt A."/>
            <person name="Yoshinaga Y."/>
            <person name="Zwiers L.-H."/>
            <person name="Turgeon B."/>
            <person name="Goodwin S."/>
            <person name="Spatafora J."/>
            <person name="Crous P."/>
            <person name="Grigoriev I."/>
        </authorList>
    </citation>
    <scope>NUCLEOTIDE SEQUENCE</scope>
    <source>
        <strain evidence="3">CBS 133067</strain>
    </source>
</reference>
<dbReference type="InterPro" id="IPR052974">
    <property type="entry name" value="GH79_Enzymes"/>
</dbReference>
<dbReference type="InterPro" id="IPR013780">
    <property type="entry name" value="Glyco_hydro_b"/>
</dbReference>
<feature type="chain" id="PRO_5040406357" description="Beta-glucuronidase C-terminal domain-containing protein" evidence="1">
    <location>
        <begin position="18"/>
        <end position="510"/>
    </location>
</feature>
<feature type="signal peptide" evidence="1">
    <location>
        <begin position="1"/>
        <end position="17"/>
    </location>
</feature>
<dbReference type="InterPro" id="IPR031728">
    <property type="entry name" value="GlcAase_C"/>
</dbReference>